<dbReference type="PROSITE" id="PS50005">
    <property type="entry name" value="TPR"/>
    <property type="match status" value="1"/>
</dbReference>
<evidence type="ECO:0000313" key="10">
    <source>
        <dbReference type="Proteomes" id="UP000664096"/>
    </source>
</evidence>
<evidence type="ECO:0000256" key="6">
    <source>
        <dbReference type="SAM" id="Coils"/>
    </source>
</evidence>
<evidence type="ECO:0000259" key="8">
    <source>
        <dbReference type="Pfam" id="PF23914"/>
    </source>
</evidence>
<dbReference type="InterPro" id="IPR051263">
    <property type="entry name" value="C-type_cytochrome_biogenesis"/>
</dbReference>
<dbReference type="Proteomes" id="UP000664096">
    <property type="component" value="Unassembled WGS sequence"/>
</dbReference>
<proteinExistence type="predicted"/>
<evidence type="ECO:0000256" key="1">
    <source>
        <dbReference type="ARBA" id="ARBA00004196"/>
    </source>
</evidence>
<keyword evidence="2" id="KW-0677">Repeat</keyword>
<reference evidence="9" key="1">
    <citation type="submission" date="2020-12" db="EMBL/GenBank/DDBJ databases">
        <title>Oil enriched cultivation method for isolating marine PHA-producing bacteria.</title>
        <authorList>
            <person name="Zheng W."/>
            <person name="Yu S."/>
            <person name="Huang Y."/>
        </authorList>
    </citation>
    <scope>NUCLEOTIDE SEQUENCE</scope>
    <source>
        <strain evidence="9">SY-2-12</strain>
    </source>
</reference>
<dbReference type="Pfam" id="PF13181">
    <property type="entry name" value="TPR_8"/>
    <property type="match status" value="1"/>
</dbReference>
<evidence type="ECO:0000313" key="9">
    <source>
        <dbReference type="EMBL" id="MBN9670862.1"/>
    </source>
</evidence>
<dbReference type="RefSeq" id="WP_207140431.1">
    <property type="nucleotide sequence ID" value="NZ_JAEKJZ010000001.1"/>
</dbReference>
<gene>
    <name evidence="9" type="primary">ccmI</name>
    <name evidence="9" type="ORF">JF539_10990</name>
</gene>
<accession>A0A939ECV1</accession>
<evidence type="ECO:0000256" key="4">
    <source>
        <dbReference type="ARBA" id="ARBA00022803"/>
    </source>
</evidence>
<keyword evidence="3" id="KW-0201">Cytochrome c-type biogenesis</keyword>
<dbReference type="PANTHER" id="PTHR47870">
    <property type="entry name" value="CYTOCHROME C-TYPE BIOGENESIS PROTEIN CCMH"/>
    <property type="match status" value="1"/>
</dbReference>
<feature type="domain" description="Cytochrome c-type biogenesis protein H TPR" evidence="8">
    <location>
        <begin position="149"/>
        <end position="260"/>
    </location>
</feature>
<evidence type="ECO:0000256" key="5">
    <source>
        <dbReference type="PROSITE-ProRule" id="PRU00339"/>
    </source>
</evidence>
<keyword evidence="7" id="KW-1133">Transmembrane helix</keyword>
<dbReference type="AlphaFoldDB" id="A0A939ECV1"/>
<dbReference type="InterPro" id="IPR011990">
    <property type="entry name" value="TPR-like_helical_dom_sf"/>
</dbReference>
<comment type="caution">
    <text evidence="9">The sequence shown here is derived from an EMBL/GenBank/DDBJ whole genome shotgun (WGS) entry which is preliminary data.</text>
</comment>
<keyword evidence="7" id="KW-0472">Membrane</keyword>
<feature type="transmembrane region" description="Helical" evidence="7">
    <location>
        <begin position="92"/>
        <end position="112"/>
    </location>
</feature>
<dbReference type="SMART" id="SM00028">
    <property type="entry name" value="TPR"/>
    <property type="match status" value="4"/>
</dbReference>
<dbReference type="GO" id="GO:0005886">
    <property type="term" value="C:plasma membrane"/>
    <property type="evidence" value="ECO:0007669"/>
    <property type="project" value="TreeGrafter"/>
</dbReference>
<feature type="transmembrane region" description="Helical" evidence="7">
    <location>
        <begin position="6"/>
        <end position="24"/>
    </location>
</feature>
<evidence type="ECO:0000256" key="2">
    <source>
        <dbReference type="ARBA" id="ARBA00022737"/>
    </source>
</evidence>
<keyword evidence="7" id="KW-0812">Transmembrane</keyword>
<keyword evidence="6" id="KW-0175">Coiled coil</keyword>
<protein>
    <submittedName>
        <fullName evidence="9">C-type cytochrome biogenesis protein CcmI</fullName>
    </submittedName>
</protein>
<comment type="subcellular location">
    <subcellularLocation>
        <location evidence="1">Cell envelope</location>
    </subcellularLocation>
</comment>
<dbReference type="NCBIfam" id="TIGR03142">
    <property type="entry name" value="cytochro_ccmI"/>
    <property type="match status" value="1"/>
</dbReference>
<dbReference type="SUPFAM" id="SSF48452">
    <property type="entry name" value="TPR-like"/>
    <property type="match status" value="2"/>
</dbReference>
<dbReference type="Gene3D" id="1.25.40.10">
    <property type="entry name" value="Tetratricopeptide repeat domain"/>
    <property type="match status" value="2"/>
</dbReference>
<dbReference type="GO" id="GO:0017004">
    <property type="term" value="P:cytochrome complex assembly"/>
    <property type="evidence" value="ECO:0007669"/>
    <property type="project" value="UniProtKB-KW"/>
</dbReference>
<name>A0A939ECV1_9HYPH</name>
<sequence length="475" mass="51724">MTSFWIFSALAIVISAIWLALPFLRRTEAERDETDAALSIYRDQLDEVHRDLEAELISQSESEAAEREIEARALQAARRSVGGMSISHRSPVFALGIAVAMIAGSFAGYAWLGTPGSEDRPLFARKTEALVKKAEAGDIKSRIQLLLETVEKHPDSFEDWWLLARSYAATGDNASAADAYRRAAELSENDPGVLSAYAEAMTLANGNKVPTAAKILFQQIRDETNDPRARYYLALAKAQGQDFEGALTDWAALAADSDPNAPWMALVRRDIVNMARFTESDLEAYLPDATPAETAKAAGRPIENDKDALEARAETLDEKLAKDPADYKSWQELAQIRAALGDTEKAKAAIETARKRFAAAPFLLSKINATAANLGLDLIAASKETKGPTEDDIAAAQSLTADEQADMIEGMVAGLAAKLEENPDNPDGWVMLVRSYSHLGEREKAEAALAKAEDHYSSDPTVLARIKKDVRDLVN</sequence>
<feature type="coiled-coil region" evidence="6">
    <location>
        <begin position="24"/>
        <end position="77"/>
    </location>
</feature>
<dbReference type="PANTHER" id="PTHR47870:SF1">
    <property type="entry name" value="CYTOCHROME C-TYPE BIOGENESIS PROTEIN CCMH"/>
    <property type="match status" value="1"/>
</dbReference>
<dbReference type="GO" id="GO:0030313">
    <property type="term" value="C:cell envelope"/>
    <property type="evidence" value="ECO:0007669"/>
    <property type="project" value="UniProtKB-SubCell"/>
</dbReference>
<dbReference type="InterPro" id="IPR017560">
    <property type="entry name" value="Cyt_c_biogenesis_CcmI"/>
</dbReference>
<dbReference type="InterPro" id="IPR019734">
    <property type="entry name" value="TPR_rpt"/>
</dbReference>
<keyword evidence="4 5" id="KW-0802">TPR repeat</keyword>
<organism evidence="9 10">
    <name type="scientific">Roseibium aggregatum</name>
    <dbReference type="NCBI Taxonomy" id="187304"/>
    <lineage>
        <taxon>Bacteria</taxon>
        <taxon>Pseudomonadati</taxon>
        <taxon>Pseudomonadota</taxon>
        <taxon>Alphaproteobacteria</taxon>
        <taxon>Hyphomicrobiales</taxon>
        <taxon>Stappiaceae</taxon>
        <taxon>Roseibium</taxon>
    </lineage>
</organism>
<feature type="repeat" description="TPR" evidence="5">
    <location>
        <begin position="157"/>
        <end position="190"/>
    </location>
</feature>
<dbReference type="EMBL" id="JAEKJZ010000001">
    <property type="protein sequence ID" value="MBN9670862.1"/>
    <property type="molecule type" value="Genomic_DNA"/>
</dbReference>
<evidence type="ECO:0000256" key="3">
    <source>
        <dbReference type="ARBA" id="ARBA00022748"/>
    </source>
</evidence>
<evidence type="ECO:0000256" key="7">
    <source>
        <dbReference type="SAM" id="Phobius"/>
    </source>
</evidence>
<dbReference type="InterPro" id="IPR056413">
    <property type="entry name" value="TPR_CcmH_CycH"/>
</dbReference>
<dbReference type="Pfam" id="PF23914">
    <property type="entry name" value="TPR_CcmH_CycH"/>
    <property type="match status" value="1"/>
</dbReference>